<protein>
    <submittedName>
        <fullName evidence="1">Histone deacetylase</fullName>
    </submittedName>
</protein>
<evidence type="ECO:0000313" key="2">
    <source>
        <dbReference type="Proteomes" id="UP001519064"/>
    </source>
</evidence>
<reference evidence="1 2" key="1">
    <citation type="submission" date="2020-11" db="EMBL/GenBank/DDBJ databases">
        <title>Streptomyces spirodelae sp. nov., isolated from duckweed.</title>
        <authorList>
            <person name="Saimee Y."/>
            <person name="Duangmal K."/>
        </authorList>
    </citation>
    <scope>NUCLEOTIDE SEQUENCE [LARGE SCALE GENOMIC DNA]</scope>
    <source>
        <strain evidence="1 2">S16-07</strain>
    </source>
</reference>
<gene>
    <name evidence="1" type="ORF">ITI46_30355</name>
</gene>
<keyword evidence="2" id="KW-1185">Reference proteome</keyword>
<evidence type="ECO:0000313" key="1">
    <source>
        <dbReference type="EMBL" id="MBO8195917.1"/>
    </source>
</evidence>
<sequence>MPRVVRSGAAWAAGRPQLIWYAAYGSNMHRERLRAYVCGGQPEGAARWYPGCRDGTMPAESVPVELPGAVYFATTSPVWGGGRAFYDPAAEGRALAVAHLVTPGQFSDLAAQEMYREPGEDLDLTSVLAHGRAELGEGRYETLVCAGELDGHPVLTFTAAWRLDEVAYVAPAGAYLRYLASGLLEAGGWSAETVARYLARAARTWSAAEILELVGG</sequence>
<comment type="caution">
    <text evidence="1">The sequence shown here is derived from an EMBL/GenBank/DDBJ whole genome shotgun (WGS) entry which is preliminary data.</text>
</comment>
<dbReference type="EMBL" id="JADKMA010000230">
    <property type="protein sequence ID" value="MBO8195917.1"/>
    <property type="molecule type" value="Genomic_DNA"/>
</dbReference>
<organism evidence="1 2">
    <name type="scientific">Streptomyces oryzae</name>
    <dbReference type="NCBI Taxonomy" id="1434886"/>
    <lineage>
        <taxon>Bacteria</taxon>
        <taxon>Bacillati</taxon>
        <taxon>Actinomycetota</taxon>
        <taxon>Actinomycetes</taxon>
        <taxon>Kitasatosporales</taxon>
        <taxon>Streptomycetaceae</taxon>
        <taxon>Streptomyces</taxon>
    </lineage>
</organism>
<accession>A0ABS3XKI6</accession>
<proteinExistence type="predicted"/>
<dbReference type="Gene3D" id="3.10.490.10">
    <property type="entry name" value="Gamma-glutamyl cyclotransferase-like"/>
    <property type="match status" value="1"/>
</dbReference>
<dbReference type="Proteomes" id="UP001519064">
    <property type="component" value="Unassembled WGS sequence"/>
</dbReference>
<name>A0ABS3XKI6_9ACTN</name>